<keyword evidence="5 12" id="KW-0138">CF(0)</keyword>
<name>A0A485M9F3_9CRUS</name>
<dbReference type="AlphaFoldDB" id="A0A485M9F3"/>
<feature type="transmembrane region" description="Helical" evidence="13">
    <location>
        <begin position="6"/>
        <end position="29"/>
    </location>
</feature>
<comment type="subcellular location">
    <subcellularLocation>
        <location evidence="1 12">Mitochondrion membrane</location>
        <topology evidence="1 12">Single-pass membrane protein</topology>
    </subcellularLocation>
</comment>
<dbReference type="InterPro" id="IPR001421">
    <property type="entry name" value="ATP8_metazoa"/>
</dbReference>
<accession>A0A485M9F3</accession>
<proteinExistence type="inferred from homology"/>
<evidence type="ECO:0000256" key="7">
    <source>
        <dbReference type="ARBA" id="ARBA00022781"/>
    </source>
</evidence>
<evidence type="ECO:0000256" key="4">
    <source>
        <dbReference type="ARBA" id="ARBA00022448"/>
    </source>
</evidence>
<comment type="similarity">
    <text evidence="2 12">Belongs to the ATPase protein 8 family.</text>
</comment>
<dbReference type="Pfam" id="PF00895">
    <property type="entry name" value="ATP-synt_8"/>
    <property type="match status" value="1"/>
</dbReference>
<geneLocation type="mitochondrion" evidence="14"/>
<evidence type="ECO:0000256" key="8">
    <source>
        <dbReference type="ARBA" id="ARBA00022989"/>
    </source>
</evidence>
<reference evidence="14" key="1">
    <citation type="submission" date="2019-03" db="EMBL/GenBank/DDBJ databases">
        <authorList>
            <person name="Lefebure T."/>
            <person name="Lefebure T."/>
        </authorList>
    </citation>
    <scope>NUCLEOTIDE SEQUENCE [LARGE SCALE GENOMIC DNA]</scope>
</reference>
<comment type="subunit">
    <text evidence="3">F-type ATPases have 2 components, CF(1) - the catalytic core - and CF(0) - the membrane proton channel.</text>
</comment>
<dbReference type="GO" id="GO:0045259">
    <property type="term" value="C:proton-transporting ATP synthase complex"/>
    <property type="evidence" value="ECO:0007669"/>
    <property type="project" value="UniProtKB-KW"/>
</dbReference>
<evidence type="ECO:0000256" key="10">
    <source>
        <dbReference type="ARBA" id="ARBA00023128"/>
    </source>
</evidence>
<evidence type="ECO:0000256" key="6">
    <source>
        <dbReference type="ARBA" id="ARBA00022692"/>
    </source>
</evidence>
<sequence length="52" mass="6001">MPQMAPIMWSVLLIMFCTTLMVFMTKLYFYSAASSPTLNQAPLPSQETVWPW</sequence>
<evidence type="ECO:0000256" key="9">
    <source>
        <dbReference type="ARBA" id="ARBA00023065"/>
    </source>
</evidence>
<gene>
    <name evidence="14" type="primary">atp8</name>
    <name evidence="14" type="ORF">PCOBMT01_0026</name>
</gene>
<evidence type="ECO:0000256" key="2">
    <source>
        <dbReference type="ARBA" id="ARBA00008892"/>
    </source>
</evidence>
<keyword evidence="11 13" id="KW-0472">Membrane</keyword>
<keyword evidence="9 12" id="KW-0406">Ion transport</keyword>
<keyword evidence="7 12" id="KW-0375">Hydrogen ion transport</keyword>
<evidence type="ECO:0000256" key="11">
    <source>
        <dbReference type="ARBA" id="ARBA00023136"/>
    </source>
</evidence>
<evidence type="ECO:0000256" key="1">
    <source>
        <dbReference type="ARBA" id="ARBA00004304"/>
    </source>
</evidence>
<dbReference type="EMBL" id="LR536621">
    <property type="protein sequence ID" value="VFU78898.1"/>
    <property type="molecule type" value="Genomic_DNA"/>
</dbReference>
<evidence type="ECO:0000256" key="12">
    <source>
        <dbReference type="RuleBase" id="RU003661"/>
    </source>
</evidence>
<keyword evidence="10 12" id="KW-0496">Mitochondrion</keyword>
<protein>
    <recommendedName>
        <fullName evidence="12">ATP synthase complex subunit 8</fullName>
    </recommendedName>
</protein>
<evidence type="ECO:0000313" key="14">
    <source>
        <dbReference type="EMBL" id="VFU78898.1"/>
    </source>
</evidence>
<evidence type="ECO:0000256" key="3">
    <source>
        <dbReference type="ARBA" id="ARBA00011291"/>
    </source>
</evidence>
<keyword evidence="6 12" id="KW-0812">Transmembrane</keyword>
<dbReference type="GO" id="GO:0031966">
    <property type="term" value="C:mitochondrial membrane"/>
    <property type="evidence" value="ECO:0007669"/>
    <property type="project" value="UniProtKB-SubCell"/>
</dbReference>
<organism evidence="14">
    <name type="scientific">Proasellus coxalis</name>
    <dbReference type="NCBI Taxonomy" id="63229"/>
    <lineage>
        <taxon>Eukaryota</taxon>
        <taxon>Metazoa</taxon>
        <taxon>Ecdysozoa</taxon>
        <taxon>Arthropoda</taxon>
        <taxon>Crustacea</taxon>
        <taxon>Multicrustacea</taxon>
        <taxon>Malacostraca</taxon>
        <taxon>Eumalacostraca</taxon>
        <taxon>Peracarida</taxon>
        <taxon>Isopoda</taxon>
        <taxon>Asellota</taxon>
        <taxon>Aselloidea</taxon>
        <taxon>Asellidae</taxon>
        <taxon>Proasellus</taxon>
    </lineage>
</organism>
<dbReference type="GO" id="GO:0015078">
    <property type="term" value="F:proton transmembrane transporter activity"/>
    <property type="evidence" value="ECO:0007669"/>
    <property type="project" value="InterPro"/>
</dbReference>
<dbReference type="GO" id="GO:0015986">
    <property type="term" value="P:proton motive force-driven ATP synthesis"/>
    <property type="evidence" value="ECO:0007669"/>
    <property type="project" value="InterPro"/>
</dbReference>
<keyword evidence="4 12" id="KW-0813">Transport</keyword>
<evidence type="ECO:0000256" key="5">
    <source>
        <dbReference type="ARBA" id="ARBA00022547"/>
    </source>
</evidence>
<evidence type="ECO:0000256" key="13">
    <source>
        <dbReference type="SAM" id="Phobius"/>
    </source>
</evidence>
<keyword evidence="8 13" id="KW-1133">Transmembrane helix</keyword>